<evidence type="ECO:0000313" key="1">
    <source>
        <dbReference type="EMBL" id="KAH6926246.1"/>
    </source>
</evidence>
<dbReference type="EMBL" id="CM023487">
    <property type="protein sequence ID" value="KAH6926246.1"/>
    <property type="molecule type" value="Genomic_DNA"/>
</dbReference>
<comment type="caution">
    <text evidence="1">The sequence shown here is derived from an EMBL/GenBank/DDBJ whole genome shotgun (WGS) entry which is preliminary data.</text>
</comment>
<accession>A0ACB7RWS9</accession>
<reference evidence="1" key="1">
    <citation type="submission" date="2020-05" db="EMBL/GenBank/DDBJ databases">
        <title>Large-scale comparative analyses of tick genomes elucidate their genetic diversity and vector capacities.</title>
        <authorList>
            <person name="Jia N."/>
            <person name="Wang J."/>
            <person name="Shi W."/>
            <person name="Du L."/>
            <person name="Sun Y."/>
            <person name="Zhan W."/>
            <person name="Jiang J."/>
            <person name="Wang Q."/>
            <person name="Zhang B."/>
            <person name="Ji P."/>
            <person name="Sakyi L.B."/>
            <person name="Cui X."/>
            <person name="Yuan T."/>
            <person name="Jiang B."/>
            <person name="Yang W."/>
            <person name="Lam T.T.-Y."/>
            <person name="Chang Q."/>
            <person name="Ding S."/>
            <person name="Wang X."/>
            <person name="Zhu J."/>
            <person name="Ruan X."/>
            <person name="Zhao L."/>
            <person name="Wei J."/>
            <person name="Que T."/>
            <person name="Du C."/>
            <person name="Cheng J."/>
            <person name="Dai P."/>
            <person name="Han X."/>
            <person name="Huang E."/>
            <person name="Gao Y."/>
            <person name="Liu J."/>
            <person name="Shao H."/>
            <person name="Ye R."/>
            <person name="Li L."/>
            <person name="Wei W."/>
            <person name="Wang X."/>
            <person name="Wang C."/>
            <person name="Yang T."/>
            <person name="Huo Q."/>
            <person name="Li W."/>
            <person name="Guo W."/>
            <person name="Chen H."/>
            <person name="Zhou L."/>
            <person name="Ni X."/>
            <person name="Tian J."/>
            <person name="Zhou Y."/>
            <person name="Sheng Y."/>
            <person name="Liu T."/>
            <person name="Pan Y."/>
            <person name="Xia L."/>
            <person name="Li J."/>
            <person name="Zhao F."/>
            <person name="Cao W."/>
        </authorList>
    </citation>
    <scope>NUCLEOTIDE SEQUENCE</scope>
    <source>
        <strain evidence="1">Hyas-2018</strain>
    </source>
</reference>
<protein>
    <submittedName>
        <fullName evidence="1">Uncharacterized protein</fullName>
    </submittedName>
</protein>
<keyword evidence="2" id="KW-1185">Reference proteome</keyword>
<name>A0ACB7RWS9_HYAAI</name>
<evidence type="ECO:0000313" key="2">
    <source>
        <dbReference type="Proteomes" id="UP000821845"/>
    </source>
</evidence>
<dbReference type="Proteomes" id="UP000821845">
    <property type="component" value="Chromosome 7"/>
</dbReference>
<proteinExistence type="predicted"/>
<sequence length="426" mass="47195">MCEQALSLAPKRAEMELNLLPADVVSKLRSGVAIVSVAHCMEELVLNALDAGATCVAVRLNMPFYKVQVVDNGHGMPRDQLENCGERYCTSKCRSLSDLEHPKFYGYRGEAISSIVEMSGIVQIESRSSTFSSSWCKVFARGKLREIAPSTTNRPSVGTTVTVLDFMYNFPVRRGNLECGFTQNQIKETTAAPVQGTQPFTLQEEMACDPAALEMTETVSVIGQVDAKFIACLMPLSQNSVVQEESLIVLFDQHAAHERVRLEWLLENQYEARGQARCVRSSALSSELTIALEPDSLRRAAMCEKEMRKMGIQYIVHNDGVSFKRLPVCLLEKDESEQRAGRPSTLSFRLEELLRDHTETLLGTRHSTITLPKFLMDVLSSQACHGAIRFGSVLEKSECHNILKALSKVCTSGDGKNIKKHVQASG</sequence>
<gene>
    <name evidence="1" type="ORF">HPB50_015921</name>
</gene>
<organism evidence="1 2">
    <name type="scientific">Hyalomma asiaticum</name>
    <name type="common">Tick</name>
    <dbReference type="NCBI Taxonomy" id="266040"/>
    <lineage>
        <taxon>Eukaryota</taxon>
        <taxon>Metazoa</taxon>
        <taxon>Ecdysozoa</taxon>
        <taxon>Arthropoda</taxon>
        <taxon>Chelicerata</taxon>
        <taxon>Arachnida</taxon>
        <taxon>Acari</taxon>
        <taxon>Parasitiformes</taxon>
        <taxon>Ixodida</taxon>
        <taxon>Ixodoidea</taxon>
        <taxon>Ixodidae</taxon>
        <taxon>Hyalomminae</taxon>
        <taxon>Hyalomma</taxon>
    </lineage>
</organism>